<name>A0A437K027_9BURK</name>
<keyword evidence="2" id="KW-1185">Reference proteome</keyword>
<reference evidence="1 2" key="1">
    <citation type="submission" date="2019-01" db="EMBL/GenBank/DDBJ databases">
        <authorList>
            <person name="Chen W.-M."/>
        </authorList>
    </citation>
    <scope>NUCLEOTIDE SEQUENCE [LARGE SCALE GENOMIC DNA]</scope>
    <source>
        <strain evidence="1 2">ICH-3</strain>
    </source>
</reference>
<protein>
    <submittedName>
        <fullName evidence="1">Uncharacterized protein</fullName>
    </submittedName>
</protein>
<comment type="caution">
    <text evidence="1">The sequence shown here is derived from an EMBL/GenBank/DDBJ whole genome shotgun (WGS) entry which is preliminary data.</text>
</comment>
<accession>A0A437K027</accession>
<dbReference type="Proteomes" id="UP000288178">
    <property type="component" value="Unassembled WGS sequence"/>
</dbReference>
<dbReference type="RefSeq" id="WP_128194926.1">
    <property type="nucleotide sequence ID" value="NZ_SACT01000001.1"/>
</dbReference>
<dbReference type="AlphaFoldDB" id="A0A437K027"/>
<evidence type="ECO:0000313" key="2">
    <source>
        <dbReference type="Proteomes" id="UP000288178"/>
    </source>
</evidence>
<proteinExistence type="predicted"/>
<dbReference type="OrthoDB" id="8904178at2"/>
<evidence type="ECO:0000313" key="1">
    <source>
        <dbReference type="EMBL" id="RVT53605.1"/>
    </source>
</evidence>
<gene>
    <name evidence="1" type="ORF">ENE75_01525</name>
</gene>
<dbReference type="EMBL" id="SACT01000001">
    <property type="protein sequence ID" value="RVT53605.1"/>
    <property type="molecule type" value="Genomic_DNA"/>
</dbReference>
<sequence length="106" mass="11324">MTFRDDARDDNELPCAIGLLAGTLALMTGHAAPEPAARVDPGTLQRLTARKIVSNLFFLQRHPALPPALRQVAARLHGRWGVLAQSGPALGGAETVHTLPDTPHLH</sequence>
<organism evidence="1 2">
    <name type="scientific">Rubrivivax albus</name>
    <dbReference type="NCBI Taxonomy" id="2499835"/>
    <lineage>
        <taxon>Bacteria</taxon>
        <taxon>Pseudomonadati</taxon>
        <taxon>Pseudomonadota</taxon>
        <taxon>Betaproteobacteria</taxon>
        <taxon>Burkholderiales</taxon>
        <taxon>Sphaerotilaceae</taxon>
        <taxon>Rubrivivax</taxon>
    </lineage>
</organism>